<feature type="non-terminal residue" evidence="1">
    <location>
        <position position="1"/>
    </location>
</feature>
<dbReference type="Pfam" id="PF10136">
    <property type="entry name" value="SpecificRecomb"/>
    <property type="match status" value="1"/>
</dbReference>
<evidence type="ECO:0000313" key="2">
    <source>
        <dbReference type="Proteomes" id="UP000238153"/>
    </source>
</evidence>
<dbReference type="EMBL" id="PGWX01000271">
    <property type="protein sequence ID" value="PPJ75393.1"/>
    <property type="molecule type" value="Genomic_DNA"/>
</dbReference>
<dbReference type="InterPro" id="IPR011385">
    <property type="entry name" value="Site-sp_rcmbase"/>
</dbReference>
<name>A0A7Z1N5P0_STAHA</name>
<sequence length="163" mass="19252">DPVWLDHIDLRCWQELMTLIIQPYGRVDLRVQAREQVLNAMMVISYRITALSLDPEFAHAYPDLNEYESPFLIQNREILDFIQKYREYTSEEKLRWPPVLPDEKQALVILDQCSDVLSRIKRGTRRNGVSLSLTNILLKMDQCLTRIELLFYLLLDDAIQVQD</sequence>
<accession>A0A7Z1N5P0</accession>
<protein>
    <submittedName>
        <fullName evidence="1">Recombinase</fullName>
    </submittedName>
</protein>
<dbReference type="Proteomes" id="UP000238153">
    <property type="component" value="Unassembled WGS sequence"/>
</dbReference>
<evidence type="ECO:0000313" key="1">
    <source>
        <dbReference type="EMBL" id="PPJ75393.1"/>
    </source>
</evidence>
<feature type="non-terminal residue" evidence="1">
    <location>
        <position position="163"/>
    </location>
</feature>
<gene>
    <name evidence="1" type="ORF">CV019_06000</name>
</gene>
<comment type="caution">
    <text evidence="1">The sequence shown here is derived from an EMBL/GenBank/DDBJ whole genome shotgun (WGS) entry which is preliminary data.</text>
</comment>
<organism evidence="1 2">
    <name type="scientific">Staphylococcus haemolyticus</name>
    <dbReference type="NCBI Taxonomy" id="1283"/>
    <lineage>
        <taxon>Bacteria</taxon>
        <taxon>Bacillati</taxon>
        <taxon>Bacillota</taxon>
        <taxon>Bacilli</taxon>
        <taxon>Bacillales</taxon>
        <taxon>Staphylococcaceae</taxon>
        <taxon>Staphylococcus</taxon>
    </lineage>
</organism>
<dbReference type="AlphaFoldDB" id="A0A7Z1N5P0"/>
<proteinExistence type="predicted"/>
<reference evidence="1 2" key="1">
    <citation type="submission" date="2017-11" db="EMBL/GenBank/DDBJ databases">
        <authorList>
            <person name="Founou R.C."/>
            <person name="Founou L."/>
            <person name="Allam M."/>
            <person name="Ismail A."/>
            <person name="Essack S.Y."/>
        </authorList>
    </citation>
    <scope>NUCLEOTIDE SEQUENCE [LARGE SCALE GENOMIC DNA]</scope>
    <source>
        <strain evidence="1 2">G811N2B1</strain>
    </source>
</reference>